<name>A0A9W6P6H5_9ACTN</name>
<feature type="domain" description="DUF2344" evidence="2">
    <location>
        <begin position="24"/>
        <end position="144"/>
    </location>
</feature>
<dbReference type="EMBL" id="BSQG01000003">
    <property type="protein sequence ID" value="GLU47967.1"/>
    <property type="molecule type" value="Genomic_DNA"/>
</dbReference>
<comment type="caution">
    <text evidence="3">The sequence shown here is derived from an EMBL/GenBank/DDBJ whole genome shotgun (WGS) entry which is preliminary data.</text>
</comment>
<proteinExistence type="predicted"/>
<dbReference type="InterPro" id="IPR018768">
    <property type="entry name" value="DUF2344"/>
</dbReference>
<evidence type="ECO:0000259" key="2">
    <source>
        <dbReference type="Pfam" id="PF10105"/>
    </source>
</evidence>
<reference evidence="3" key="1">
    <citation type="submission" date="2023-02" db="EMBL/GenBank/DDBJ databases">
        <title>Nocardiopsis ansamitocini NBRC 112285.</title>
        <authorList>
            <person name="Ichikawa N."/>
            <person name="Sato H."/>
            <person name="Tonouchi N."/>
        </authorList>
    </citation>
    <scope>NUCLEOTIDE SEQUENCE</scope>
    <source>
        <strain evidence="3">NBRC 112285</strain>
    </source>
</reference>
<evidence type="ECO:0000313" key="3">
    <source>
        <dbReference type="EMBL" id="GLU47967.1"/>
    </source>
</evidence>
<protein>
    <submittedName>
        <fullName evidence="3">Radical SAM protein</fullName>
    </submittedName>
</protein>
<evidence type="ECO:0000313" key="4">
    <source>
        <dbReference type="Proteomes" id="UP001165092"/>
    </source>
</evidence>
<accession>A0A9W6P6H5</accession>
<dbReference type="Proteomes" id="UP001165092">
    <property type="component" value="Unassembled WGS sequence"/>
</dbReference>
<feature type="region of interest" description="Disordered" evidence="1">
    <location>
        <begin position="118"/>
        <end position="155"/>
    </location>
</feature>
<organism evidence="3 4">
    <name type="scientific">Nocardiopsis ansamitocini</name>
    <dbReference type="NCBI Taxonomy" id="1670832"/>
    <lineage>
        <taxon>Bacteria</taxon>
        <taxon>Bacillati</taxon>
        <taxon>Actinomycetota</taxon>
        <taxon>Actinomycetes</taxon>
        <taxon>Streptosporangiales</taxon>
        <taxon>Nocardiopsidaceae</taxon>
        <taxon>Nocardiopsis</taxon>
    </lineage>
</organism>
<sequence length="256" mass="26994">MQYDRRHRRWLASDRDAVRMCGPQVPTAFSTGFSPHPTIPLAGAVPTGAAREAKNIEPESTKPRDPEQVRVHLDASMPEGMDVIEAVQAVADGHPDRPEASERQSRLPGVPVKGAVTATTASTAVERVETQRPAGKGHSRLEARSPFRYPCGDGRATEERQDTYAILRLIVGHTTPALRTDDVVTGLCQVAGLAPPSSLVMTRLAQGPLDEVTGATAAPSAADHAASEPATTVVSAHVGAAFARARAGNVRAPQGL</sequence>
<dbReference type="Pfam" id="PF10105">
    <property type="entry name" value="DUF2344"/>
    <property type="match status" value="1"/>
</dbReference>
<evidence type="ECO:0000256" key="1">
    <source>
        <dbReference type="SAM" id="MobiDB-lite"/>
    </source>
</evidence>
<gene>
    <name evidence="3" type="ORF">Nans01_23180</name>
</gene>
<dbReference type="AlphaFoldDB" id="A0A9W6P6H5"/>
<dbReference type="RefSeq" id="WP_285759286.1">
    <property type="nucleotide sequence ID" value="NZ_BSQG01000003.1"/>
</dbReference>
<keyword evidence="4" id="KW-1185">Reference proteome</keyword>